<feature type="signal peptide" evidence="1">
    <location>
        <begin position="1"/>
        <end position="19"/>
    </location>
</feature>
<reference evidence="4" key="1">
    <citation type="submission" date="2025-08" db="UniProtKB">
        <authorList>
            <consortium name="RefSeq"/>
        </authorList>
    </citation>
    <scope>IDENTIFICATION</scope>
    <source>
        <tissue evidence="4">Whole sample</tissue>
    </source>
</reference>
<dbReference type="OrthoDB" id="5946976at2759"/>
<protein>
    <submittedName>
        <fullName evidence="4">Uncharacterized protein LOC111128280</fullName>
    </submittedName>
</protein>
<feature type="chain" id="PRO_5034578107" evidence="1">
    <location>
        <begin position="20"/>
        <end position="532"/>
    </location>
</feature>
<dbReference type="Gene3D" id="2.40.128.600">
    <property type="match status" value="1"/>
</dbReference>
<dbReference type="InterPro" id="IPR050491">
    <property type="entry name" value="AmpC-like"/>
</dbReference>
<keyword evidence="1" id="KW-0732">Signal</keyword>
<organism evidence="3 4">
    <name type="scientific">Crassostrea virginica</name>
    <name type="common">Eastern oyster</name>
    <dbReference type="NCBI Taxonomy" id="6565"/>
    <lineage>
        <taxon>Eukaryota</taxon>
        <taxon>Metazoa</taxon>
        <taxon>Spiralia</taxon>
        <taxon>Lophotrochozoa</taxon>
        <taxon>Mollusca</taxon>
        <taxon>Bivalvia</taxon>
        <taxon>Autobranchia</taxon>
        <taxon>Pteriomorphia</taxon>
        <taxon>Ostreida</taxon>
        <taxon>Ostreoidea</taxon>
        <taxon>Ostreidae</taxon>
        <taxon>Crassostrea</taxon>
    </lineage>
</organism>
<evidence type="ECO:0000313" key="3">
    <source>
        <dbReference type="Proteomes" id="UP000694844"/>
    </source>
</evidence>
<dbReference type="PANTHER" id="PTHR46825:SF15">
    <property type="entry name" value="BETA-LACTAMASE-RELATED DOMAIN-CONTAINING PROTEIN"/>
    <property type="match status" value="1"/>
</dbReference>
<dbReference type="PANTHER" id="PTHR46825">
    <property type="entry name" value="D-ALANYL-D-ALANINE-CARBOXYPEPTIDASE/ENDOPEPTIDASE AMPH"/>
    <property type="match status" value="1"/>
</dbReference>
<dbReference type="Proteomes" id="UP000694844">
    <property type="component" value="Chromosome 4"/>
</dbReference>
<dbReference type="KEGG" id="cvn:111128280"/>
<name>A0A8B8DP29_CRAVI</name>
<dbReference type="InterPro" id="IPR001466">
    <property type="entry name" value="Beta-lactam-related"/>
</dbReference>
<dbReference type="RefSeq" id="XP_022329535.1">
    <property type="nucleotide sequence ID" value="XM_022473827.1"/>
</dbReference>
<gene>
    <name evidence="4" type="primary">LOC111128280</name>
</gene>
<dbReference type="SUPFAM" id="SSF56601">
    <property type="entry name" value="beta-lactamase/transpeptidase-like"/>
    <property type="match status" value="1"/>
</dbReference>
<evidence type="ECO:0000313" key="4">
    <source>
        <dbReference type="RefSeq" id="XP_022329535.1"/>
    </source>
</evidence>
<dbReference type="AlphaFoldDB" id="A0A8B8DP29"/>
<dbReference type="GeneID" id="111128280"/>
<evidence type="ECO:0000256" key="1">
    <source>
        <dbReference type="SAM" id="SignalP"/>
    </source>
</evidence>
<sequence>MKTFLWLTILTTGWKFVQTVSNFESTVDPVIQQALLCHPRVPGLGVAVVKDGQTLLSKGYGLADLQNGVPVTEFTLFRLASITKAVSATLLAKQLHQSSNYNIYTHLGTFYNSSFQFSTSIRTENANIRDILSHALAIPKHDFLRLNPELTRQNFPRVMKNLKSLYPFRETYTYTNIAFGLSTTISEKLGRKTWEDLVRQELFIPLGMRNSTFISETKVGKDVAKGYIDDITKSTTVQVHPDVYDAWEKICGSICLMSNAHDMAKWMKFHLSGGLNESGDRVMSSATLKSTYKPRNSISSLGISEYFSKPRIPYSTSEDNYALGWRTGHYRGYRILRHTGTILGSSSLITLIPDMNVGIFTTMNGQDSNFFFRTLLHNYLSDVALGEKAWLNSSTICSFPEPWFSVKPSVSHQISKSNQLSRASSDYIGHYRNDAYGDLYITRNSSTGFIDMRYGIAHWNLYPKHHHDQFAAEGYGILKDLTPYNLQTIKFQHDPHGSVPISSVEVTSFESNDPPVFNRLAGSGSSAVVGKK</sequence>
<dbReference type="InterPro" id="IPR012338">
    <property type="entry name" value="Beta-lactam/transpept-like"/>
</dbReference>
<accession>A0A8B8DP29</accession>
<proteinExistence type="predicted"/>
<dbReference type="Gene3D" id="3.40.710.10">
    <property type="entry name" value="DD-peptidase/beta-lactamase superfamily"/>
    <property type="match status" value="1"/>
</dbReference>
<dbReference type="Pfam" id="PF00144">
    <property type="entry name" value="Beta-lactamase"/>
    <property type="match status" value="1"/>
</dbReference>
<feature type="domain" description="Beta-lactamase-related" evidence="2">
    <location>
        <begin position="39"/>
        <end position="377"/>
    </location>
</feature>
<keyword evidence="3" id="KW-1185">Reference proteome</keyword>
<evidence type="ECO:0000259" key="2">
    <source>
        <dbReference type="Pfam" id="PF00144"/>
    </source>
</evidence>